<dbReference type="Pfam" id="PF25099">
    <property type="entry name" value="GOLD_PATL1_C"/>
    <property type="match status" value="1"/>
</dbReference>
<dbReference type="Pfam" id="PF03765">
    <property type="entry name" value="CRAL_TRIO_N"/>
    <property type="match status" value="1"/>
</dbReference>
<dbReference type="InterPro" id="IPR036865">
    <property type="entry name" value="CRAL-TRIO_dom_sf"/>
</dbReference>
<comment type="caution">
    <text evidence="13">The sequence shown here is derived from an EMBL/GenBank/DDBJ whole genome shotgun (WGS) entry which is preliminary data.</text>
</comment>
<dbReference type="SUPFAM" id="SSF52087">
    <property type="entry name" value="CRAL/TRIO domain"/>
    <property type="match status" value="1"/>
</dbReference>
<evidence type="ECO:0000313" key="13">
    <source>
        <dbReference type="EMBL" id="KAK8921239.1"/>
    </source>
</evidence>
<accession>A0AAP0AZD1</accession>
<feature type="domain" description="GOLD" evidence="12">
    <location>
        <begin position="301"/>
        <end position="434"/>
    </location>
</feature>
<dbReference type="GO" id="GO:0016020">
    <property type="term" value="C:membrane"/>
    <property type="evidence" value="ECO:0007669"/>
    <property type="project" value="UniProtKB-SubCell"/>
</dbReference>
<dbReference type="Proteomes" id="UP001418222">
    <property type="component" value="Unassembled WGS sequence"/>
</dbReference>
<organism evidence="13 14">
    <name type="scientific">Platanthera zijinensis</name>
    <dbReference type="NCBI Taxonomy" id="2320716"/>
    <lineage>
        <taxon>Eukaryota</taxon>
        <taxon>Viridiplantae</taxon>
        <taxon>Streptophyta</taxon>
        <taxon>Embryophyta</taxon>
        <taxon>Tracheophyta</taxon>
        <taxon>Spermatophyta</taxon>
        <taxon>Magnoliopsida</taxon>
        <taxon>Liliopsida</taxon>
        <taxon>Asparagales</taxon>
        <taxon>Orchidaceae</taxon>
        <taxon>Orchidoideae</taxon>
        <taxon>Orchideae</taxon>
        <taxon>Orchidinae</taxon>
        <taxon>Platanthera</taxon>
    </lineage>
</organism>
<dbReference type="InterPro" id="IPR036598">
    <property type="entry name" value="GOLD_dom_sf"/>
</dbReference>
<comment type="subcellular location">
    <subcellularLocation>
        <location evidence="2">Cytoplasm</location>
    </subcellularLocation>
    <subcellularLocation>
        <location evidence="1">Membrane</location>
    </subcellularLocation>
</comment>
<keyword evidence="8" id="KW-0472">Membrane</keyword>
<keyword evidence="9" id="KW-0131">Cell cycle</keyword>
<dbReference type="InterPro" id="IPR044834">
    <property type="entry name" value="PATL"/>
</dbReference>
<comment type="similarity">
    <text evidence="3">Belongs to the patellin family.</text>
</comment>
<dbReference type="SMART" id="SM01100">
    <property type="entry name" value="CRAL_TRIO_N"/>
    <property type="match status" value="1"/>
</dbReference>
<protein>
    <submittedName>
        <fullName evidence="13">Patellin-4</fullName>
    </submittedName>
</protein>
<name>A0AAP0AZD1_9ASPA</name>
<dbReference type="GO" id="GO:0005737">
    <property type="term" value="C:cytoplasm"/>
    <property type="evidence" value="ECO:0007669"/>
    <property type="project" value="UniProtKB-SubCell"/>
</dbReference>
<dbReference type="Pfam" id="PF00650">
    <property type="entry name" value="CRAL_TRIO"/>
    <property type="match status" value="1"/>
</dbReference>
<evidence type="ECO:0000313" key="14">
    <source>
        <dbReference type="Proteomes" id="UP001418222"/>
    </source>
</evidence>
<dbReference type="SUPFAM" id="SSF101576">
    <property type="entry name" value="Supernatant protein factor (SPF), C-terminal domain"/>
    <property type="match status" value="1"/>
</dbReference>
<keyword evidence="6" id="KW-0132">Cell division</keyword>
<reference evidence="13 14" key="1">
    <citation type="journal article" date="2022" name="Nat. Plants">
        <title>Genomes of leafy and leafless Platanthera orchids illuminate the evolution of mycoheterotrophy.</title>
        <authorList>
            <person name="Li M.H."/>
            <person name="Liu K.W."/>
            <person name="Li Z."/>
            <person name="Lu H.C."/>
            <person name="Ye Q.L."/>
            <person name="Zhang D."/>
            <person name="Wang J.Y."/>
            <person name="Li Y.F."/>
            <person name="Zhong Z.M."/>
            <person name="Liu X."/>
            <person name="Yu X."/>
            <person name="Liu D.K."/>
            <person name="Tu X.D."/>
            <person name="Liu B."/>
            <person name="Hao Y."/>
            <person name="Liao X.Y."/>
            <person name="Jiang Y.T."/>
            <person name="Sun W.H."/>
            <person name="Chen J."/>
            <person name="Chen Y.Q."/>
            <person name="Ai Y."/>
            <person name="Zhai J.W."/>
            <person name="Wu S.S."/>
            <person name="Zhou Z."/>
            <person name="Hsiao Y.Y."/>
            <person name="Wu W.L."/>
            <person name="Chen Y.Y."/>
            <person name="Lin Y.F."/>
            <person name="Hsu J.L."/>
            <person name="Li C.Y."/>
            <person name="Wang Z.W."/>
            <person name="Zhao X."/>
            <person name="Zhong W.Y."/>
            <person name="Ma X.K."/>
            <person name="Ma L."/>
            <person name="Huang J."/>
            <person name="Chen G.Z."/>
            <person name="Huang M.Z."/>
            <person name="Huang L."/>
            <person name="Peng D.H."/>
            <person name="Luo Y.B."/>
            <person name="Zou S.Q."/>
            <person name="Chen S.P."/>
            <person name="Lan S."/>
            <person name="Tsai W.C."/>
            <person name="Van de Peer Y."/>
            <person name="Liu Z.J."/>
        </authorList>
    </citation>
    <scope>NUCLEOTIDE SEQUENCE [LARGE SCALE GENOMIC DNA]</scope>
    <source>
        <strain evidence="13">Lor287</strain>
    </source>
</reference>
<sequence>MTVEFMPEQTEMLASSPAKEEEHPKPTAAEENRPVEAQDVVEKRPSFKEESNFLSDLKDHERKALFELQNKLEQHIAKEKLLRKDGNDDRDLSIWGVPLSSTNGDECTDVVLLKFLRARDFKAKDAFDMLRNTLLWRKENRVDSILGEGEGELGDEFGKAGFMDGVDRGGHPICYNVLGAFQDAETSNMVFGSDEGRKKFLRSRVKLMEQGIRALDMRPGGVSSLLHVTDLKDALGFSKKEVRDTIKQAVQLLQDNYPELVARNIVINAPFWYYALNAILNPFLTQRTRSKFVVVRPAKVTETLLRYIPSEAIPTHYGGLKRENDIEFSSEEGKVLELSIKASSFGTIEIPAHEAGETLLWDFVVLGWEVNYKAEFVPADEGSYTVIVQKGRKIGGSQEEPIRNSYRNNEPGKIVLTIENSGLKKKRIFYRFKVKTALSGEP</sequence>
<evidence type="ECO:0000256" key="10">
    <source>
        <dbReference type="SAM" id="MobiDB-lite"/>
    </source>
</evidence>
<evidence type="ECO:0000259" key="11">
    <source>
        <dbReference type="PROSITE" id="PS50191"/>
    </source>
</evidence>
<dbReference type="InterPro" id="IPR036273">
    <property type="entry name" value="CRAL/TRIO_N_dom_sf"/>
</dbReference>
<dbReference type="AlphaFoldDB" id="A0AAP0AZD1"/>
<evidence type="ECO:0000256" key="1">
    <source>
        <dbReference type="ARBA" id="ARBA00004370"/>
    </source>
</evidence>
<dbReference type="PANTHER" id="PTHR45932:SF2">
    <property type="entry name" value="PATELLIN-4"/>
    <property type="match status" value="1"/>
</dbReference>
<keyword evidence="4" id="KW-0813">Transport</keyword>
<dbReference type="PROSITE" id="PS50191">
    <property type="entry name" value="CRAL_TRIO"/>
    <property type="match status" value="1"/>
</dbReference>
<dbReference type="PANTHER" id="PTHR45932">
    <property type="entry name" value="PATELLIN-1"/>
    <property type="match status" value="1"/>
</dbReference>
<evidence type="ECO:0000259" key="12">
    <source>
        <dbReference type="PROSITE" id="PS50866"/>
    </source>
</evidence>
<dbReference type="PROSITE" id="PS50866">
    <property type="entry name" value="GOLD"/>
    <property type="match status" value="1"/>
</dbReference>
<evidence type="ECO:0000256" key="6">
    <source>
        <dbReference type="ARBA" id="ARBA00022618"/>
    </source>
</evidence>
<keyword evidence="7" id="KW-0446">Lipid-binding</keyword>
<dbReference type="CDD" id="cd00170">
    <property type="entry name" value="SEC14"/>
    <property type="match status" value="1"/>
</dbReference>
<keyword evidence="5" id="KW-0963">Cytoplasm</keyword>
<dbReference type="GO" id="GO:0008289">
    <property type="term" value="F:lipid binding"/>
    <property type="evidence" value="ECO:0007669"/>
    <property type="project" value="UniProtKB-KW"/>
</dbReference>
<dbReference type="InterPro" id="IPR001251">
    <property type="entry name" value="CRAL-TRIO_dom"/>
</dbReference>
<dbReference type="EMBL" id="JBBWWQ010000018">
    <property type="protein sequence ID" value="KAK8921239.1"/>
    <property type="molecule type" value="Genomic_DNA"/>
</dbReference>
<evidence type="ECO:0000256" key="4">
    <source>
        <dbReference type="ARBA" id="ARBA00022448"/>
    </source>
</evidence>
<keyword evidence="14" id="KW-1185">Reference proteome</keyword>
<evidence type="ECO:0000256" key="3">
    <source>
        <dbReference type="ARBA" id="ARBA00007155"/>
    </source>
</evidence>
<dbReference type="InterPro" id="IPR011074">
    <property type="entry name" value="CRAL/TRIO_N_dom"/>
</dbReference>
<dbReference type="GO" id="GO:0051301">
    <property type="term" value="P:cell division"/>
    <property type="evidence" value="ECO:0007669"/>
    <property type="project" value="UniProtKB-KW"/>
</dbReference>
<dbReference type="PRINTS" id="PR00180">
    <property type="entry name" value="CRETINALDHBP"/>
</dbReference>
<evidence type="ECO:0000256" key="8">
    <source>
        <dbReference type="ARBA" id="ARBA00023136"/>
    </source>
</evidence>
<gene>
    <name evidence="13" type="primary">PATL4</name>
    <name evidence="13" type="ORF">KSP39_PZI020473</name>
</gene>
<feature type="region of interest" description="Disordered" evidence="10">
    <location>
        <begin position="1"/>
        <end position="46"/>
    </location>
</feature>
<dbReference type="Gene3D" id="2.60.120.680">
    <property type="entry name" value="GOLD domain"/>
    <property type="match status" value="1"/>
</dbReference>
<feature type="compositionally biased region" description="Basic and acidic residues" evidence="10">
    <location>
        <begin position="18"/>
        <end position="46"/>
    </location>
</feature>
<dbReference type="InterPro" id="IPR056794">
    <property type="entry name" value="PATL1-6_C_GOLD"/>
</dbReference>
<dbReference type="InterPro" id="IPR009038">
    <property type="entry name" value="GOLD_dom"/>
</dbReference>
<evidence type="ECO:0000256" key="9">
    <source>
        <dbReference type="ARBA" id="ARBA00023306"/>
    </source>
</evidence>
<feature type="domain" description="CRAL-TRIO" evidence="11">
    <location>
        <begin position="150"/>
        <end position="325"/>
    </location>
</feature>
<dbReference type="SMART" id="SM00516">
    <property type="entry name" value="SEC14"/>
    <property type="match status" value="1"/>
</dbReference>
<dbReference type="Gene3D" id="3.40.525.10">
    <property type="entry name" value="CRAL-TRIO lipid binding domain"/>
    <property type="match status" value="1"/>
</dbReference>
<dbReference type="SUPFAM" id="SSF46938">
    <property type="entry name" value="CRAL/TRIO N-terminal domain"/>
    <property type="match status" value="1"/>
</dbReference>
<evidence type="ECO:0000256" key="5">
    <source>
        <dbReference type="ARBA" id="ARBA00022490"/>
    </source>
</evidence>
<evidence type="ECO:0000256" key="7">
    <source>
        <dbReference type="ARBA" id="ARBA00023121"/>
    </source>
</evidence>
<proteinExistence type="inferred from homology"/>
<evidence type="ECO:0000256" key="2">
    <source>
        <dbReference type="ARBA" id="ARBA00004496"/>
    </source>
</evidence>